<dbReference type="Proteomes" id="UP000579812">
    <property type="component" value="Unassembled WGS sequence"/>
</dbReference>
<evidence type="ECO:0000256" key="1">
    <source>
        <dbReference type="SAM" id="MobiDB-lite"/>
    </source>
</evidence>
<name>A0A7J6D219_9TELE</name>
<feature type="region of interest" description="Disordered" evidence="1">
    <location>
        <begin position="1"/>
        <end position="46"/>
    </location>
</feature>
<accession>A0A7J6D219</accession>
<dbReference type="EMBL" id="JAAMOB010000005">
    <property type="protein sequence ID" value="KAF4113212.1"/>
    <property type="molecule type" value="Genomic_DNA"/>
</dbReference>
<gene>
    <name evidence="2" type="ORF">G5714_005757</name>
</gene>
<proteinExistence type="predicted"/>
<keyword evidence="3" id="KW-1185">Reference proteome</keyword>
<dbReference type="AlphaFoldDB" id="A0A7J6D219"/>
<sequence>MMAIASRPPNFTFLSLPVRHSEPRSPAGHRREHSRPDNLTFSSLMLGDAYPSNTSDAGENLPTTQLDLFRLYLSDTVSINLPTDAGESLPARQI</sequence>
<comment type="caution">
    <text evidence="2">The sequence shown here is derived from an EMBL/GenBank/DDBJ whole genome shotgun (WGS) entry which is preliminary data.</text>
</comment>
<reference evidence="2 3" key="1">
    <citation type="submission" date="2020-04" db="EMBL/GenBank/DDBJ databases">
        <title>Chromosome-level genome assembly of a cyprinid fish Onychostoma macrolepis by integration of Nanopore Sequencing, Bionano and Hi-C technology.</title>
        <authorList>
            <person name="Wang D."/>
        </authorList>
    </citation>
    <scope>NUCLEOTIDE SEQUENCE [LARGE SCALE GENOMIC DNA]</scope>
    <source>
        <strain evidence="2">SWU-2019</strain>
        <tissue evidence="2">Muscle</tissue>
    </source>
</reference>
<organism evidence="2 3">
    <name type="scientific">Onychostoma macrolepis</name>
    <dbReference type="NCBI Taxonomy" id="369639"/>
    <lineage>
        <taxon>Eukaryota</taxon>
        <taxon>Metazoa</taxon>
        <taxon>Chordata</taxon>
        <taxon>Craniata</taxon>
        <taxon>Vertebrata</taxon>
        <taxon>Euteleostomi</taxon>
        <taxon>Actinopterygii</taxon>
        <taxon>Neopterygii</taxon>
        <taxon>Teleostei</taxon>
        <taxon>Ostariophysi</taxon>
        <taxon>Cypriniformes</taxon>
        <taxon>Cyprinidae</taxon>
        <taxon>Acrossocheilinae</taxon>
        <taxon>Onychostoma</taxon>
    </lineage>
</organism>
<evidence type="ECO:0000313" key="3">
    <source>
        <dbReference type="Proteomes" id="UP000579812"/>
    </source>
</evidence>
<protein>
    <submittedName>
        <fullName evidence="2">Uncharacterized protein</fullName>
    </submittedName>
</protein>
<evidence type="ECO:0000313" key="2">
    <source>
        <dbReference type="EMBL" id="KAF4113212.1"/>
    </source>
</evidence>